<evidence type="ECO:0000259" key="2">
    <source>
        <dbReference type="Pfam" id="PF12850"/>
    </source>
</evidence>
<reference evidence="3 4" key="1">
    <citation type="submission" date="2016-11" db="EMBL/GenBank/DDBJ databases">
        <authorList>
            <person name="Jaros S."/>
            <person name="Januszkiewicz K."/>
            <person name="Wedrychowicz H."/>
        </authorList>
    </citation>
    <scope>NUCLEOTIDE SEQUENCE [LARGE SCALE GENOMIC DNA]</scope>
    <source>
        <strain evidence="3 4">DSM 3089</strain>
    </source>
</reference>
<protein>
    <submittedName>
        <fullName evidence="3">Calcineurin-like phosphoesterase superfamily domain-containing protein</fullName>
    </submittedName>
</protein>
<dbReference type="Pfam" id="PF12850">
    <property type="entry name" value="Metallophos_2"/>
    <property type="match status" value="1"/>
</dbReference>
<dbReference type="InterPro" id="IPR050126">
    <property type="entry name" value="Ap4A_hydrolase"/>
</dbReference>
<evidence type="ECO:0000256" key="1">
    <source>
        <dbReference type="ARBA" id="ARBA00008950"/>
    </source>
</evidence>
<keyword evidence="4" id="KW-1185">Reference proteome</keyword>
<gene>
    <name evidence="3" type="ORF">SAMN02745196_01014</name>
</gene>
<dbReference type="PANTHER" id="PTHR42850:SF2">
    <property type="entry name" value="BLL5683 PROTEIN"/>
    <property type="match status" value="1"/>
</dbReference>
<dbReference type="Proteomes" id="UP000184526">
    <property type="component" value="Unassembled WGS sequence"/>
</dbReference>
<feature type="domain" description="Calcineurin-like phosphoesterase" evidence="2">
    <location>
        <begin position="1"/>
        <end position="224"/>
    </location>
</feature>
<proteinExistence type="inferred from homology"/>
<dbReference type="InterPro" id="IPR029052">
    <property type="entry name" value="Metallo-depent_PP-like"/>
</dbReference>
<dbReference type="AlphaFoldDB" id="A0A1M5UZ66"/>
<dbReference type="InterPro" id="IPR024654">
    <property type="entry name" value="Calcineurin-like_PHP_lpxH"/>
</dbReference>
<evidence type="ECO:0000313" key="3">
    <source>
        <dbReference type="EMBL" id="SHH68295.1"/>
    </source>
</evidence>
<name>A0A1M5UZ66_9CLOT</name>
<dbReference type="OrthoDB" id="9800565at2"/>
<sequence length="318" mass="36873">MRYAIIADIHGNMPAFKAVLEDAKQMKVDGFIFLGDYCLFSPFPNEVIDTIKTLPNSYVIRGNHEDYFNNISTEDNTDWINGQFATLHWTYNELTEENLDYIYSLPSELTVDDSNIPIRISHYPQTYFNNTKVIHFKNSTYSKNYIKKPFSKNDFSTLVNNTLSNDSDLKEVLSKLPNGIYAFGHTHLQWHFQLDDKLLINPGSCGIPLDCLTGASYTIIDTSKNKFEVIERRVQYNIEKTIDTLLESDLFKKSNVLSSIVATELSTAFGELHAFFDFVHDYSVKVQDDSYPYSKEVWNNAYELWESQKHDYILNKYK</sequence>
<comment type="similarity">
    <text evidence="1">Belongs to the metallophosphoesterase superfamily. YfcE family.</text>
</comment>
<dbReference type="STRING" id="1121306.SAMN02745196_01014"/>
<organism evidence="3 4">
    <name type="scientific">Clostridium collagenovorans DSM 3089</name>
    <dbReference type="NCBI Taxonomy" id="1121306"/>
    <lineage>
        <taxon>Bacteria</taxon>
        <taxon>Bacillati</taxon>
        <taxon>Bacillota</taxon>
        <taxon>Clostridia</taxon>
        <taxon>Eubacteriales</taxon>
        <taxon>Clostridiaceae</taxon>
        <taxon>Clostridium</taxon>
    </lineage>
</organism>
<accession>A0A1M5UZ66</accession>
<dbReference type="GO" id="GO:0016791">
    <property type="term" value="F:phosphatase activity"/>
    <property type="evidence" value="ECO:0007669"/>
    <property type="project" value="TreeGrafter"/>
</dbReference>
<dbReference type="Gene3D" id="3.60.21.10">
    <property type="match status" value="1"/>
</dbReference>
<dbReference type="EMBL" id="FQXP01000004">
    <property type="protein sequence ID" value="SHH68295.1"/>
    <property type="molecule type" value="Genomic_DNA"/>
</dbReference>
<dbReference type="RefSeq" id="WP_072830737.1">
    <property type="nucleotide sequence ID" value="NZ_FQXP01000004.1"/>
</dbReference>
<dbReference type="GO" id="GO:0005737">
    <property type="term" value="C:cytoplasm"/>
    <property type="evidence" value="ECO:0007669"/>
    <property type="project" value="TreeGrafter"/>
</dbReference>
<dbReference type="PANTHER" id="PTHR42850">
    <property type="entry name" value="METALLOPHOSPHOESTERASE"/>
    <property type="match status" value="1"/>
</dbReference>
<dbReference type="SUPFAM" id="SSF56300">
    <property type="entry name" value="Metallo-dependent phosphatases"/>
    <property type="match status" value="1"/>
</dbReference>
<evidence type="ECO:0000313" key="4">
    <source>
        <dbReference type="Proteomes" id="UP000184526"/>
    </source>
</evidence>